<protein>
    <submittedName>
        <fullName evidence="3">Myb-like DNA-binding domain containing protein</fullName>
    </submittedName>
</protein>
<evidence type="ECO:0000313" key="4">
    <source>
        <dbReference type="Proteomes" id="UP000001542"/>
    </source>
</evidence>
<dbReference type="Pfam" id="PF00249">
    <property type="entry name" value="Myb_DNA-binding"/>
    <property type="match status" value="1"/>
</dbReference>
<dbReference type="PANTHER" id="PTHR45614">
    <property type="entry name" value="MYB PROTEIN-RELATED"/>
    <property type="match status" value="1"/>
</dbReference>
<evidence type="ECO:0000259" key="1">
    <source>
        <dbReference type="PROSITE" id="PS50090"/>
    </source>
</evidence>
<dbReference type="AlphaFoldDB" id="A2DX02"/>
<dbReference type="SMR" id="A2DX02"/>
<dbReference type="VEuPathDB" id="TrichDB:TVAG_019290"/>
<keyword evidence="3" id="KW-0238">DNA-binding</keyword>
<dbReference type="InterPro" id="IPR009057">
    <property type="entry name" value="Homeodomain-like_sf"/>
</dbReference>
<dbReference type="GO" id="GO:0006355">
    <property type="term" value="P:regulation of DNA-templated transcription"/>
    <property type="evidence" value="ECO:0000318"/>
    <property type="project" value="GO_Central"/>
</dbReference>
<sequence>MGNRNPRQCRDRYTKYLSPDLNKNPWTPEEDALLISKYHEIGAKWVKMSKFFNNRTDYSLKNRWNVLVRHNSVTMNSPISEPEEEKIIDNQSEIETAVQDVTADPMFMDFDFTTDFDLF</sequence>
<dbReference type="GO" id="GO:0000978">
    <property type="term" value="F:RNA polymerase II cis-regulatory region sequence-specific DNA binding"/>
    <property type="evidence" value="ECO:0000318"/>
    <property type="project" value="GO_Central"/>
</dbReference>
<dbReference type="PROSITE" id="PS50090">
    <property type="entry name" value="MYB_LIKE"/>
    <property type="match status" value="1"/>
</dbReference>
<name>A2DX02_TRIV3</name>
<dbReference type="PROSITE" id="PS51294">
    <property type="entry name" value="HTH_MYB"/>
    <property type="match status" value="1"/>
</dbReference>
<dbReference type="InterPro" id="IPR050560">
    <property type="entry name" value="MYB_TF"/>
</dbReference>
<keyword evidence="4" id="KW-1185">Reference proteome</keyword>
<evidence type="ECO:0000259" key="2">
    <source>
        <dbReference type="PROSITE" id="PS51294"/>
    </source>
</evidence>
<feature type="domain" description="Myb-like" evidence="1">
    <location>
        <begin position="18"/>
        <end position="68"/>
    </location>
</feature>
<evidence type="ECO:0000313" key="3">
    <source>
        <dbReference type="EMBL" id="EAY15029.1"/>
    </source>
</evidence>
<dbReference type="GO" id="GO:0005634">
    <property type="term" value="C:nucleus"/>
    <property type="evidence" value="ECO:0000318"/>
    <property type="project" value="GO_Central"/>
</dbReference>
<dbReference type="Proteomes" id="UP000001542">
    <property type="component" value="Unassembled WGS sequence"/>
</dbReference>
<dbReference type="CDD" id="cd00167">
    <property type="entry name" value="SANT"/>
    <property type="match status" value="1"/>
</dbReference>
<dbReference type="Gene3D" id="1.10.10.60">
    <property type="entry name" value="Homeodomain-like"/>
    <property type="match status" value="1"/>
</dbReference>
<dbReference type="GO" id="GO:0000981">
    <property type="term" value="F:DNA-binding transcription factor activity, RNA polymerase II-specific"/>
    <property type="evidence" value="ECO:0000318"/>
    <property type="project" value="GO_Central"/>
</dbReference>
<dbReference type="PANTHER" id="PTHR45614:SF253">
    <property type="entry name" value="CHROMOSOME UNDETERMINED SCAFFOLD_38, WHOLE GENOME SHOTGUN SEQUENCE"/>
    <property type="match status" value="1"/>
</dbReference>
<dbReference type="RefSeq" id="XP_001327252.1">
    <property type="nucleotide sequence ID" value="XM_001327217.1"/>
</dbReference>
<dbReference type="VEuPathDB" id="TrichDB:TVAGG3_0184920"/>
<dbReference type="eggNOG" id="KOG0048">
    <property type="taxonomic scope" value="Eukaryota"/>
</dbReference>
<reference evidence="3" key="1">
    <citation type="submission" date="2006-10" db="EMBL/GenBank/DDBJ databases">
        <authorList>
            <person name="Amadeo P."/>
            <person name="Zhao Q."/>
            <person name="Wortman J."/>
            <person name="Fraser-Liggett C."/>
            <person name="Carlton J."/>
        </authorList>
    </citation>
    <scope>NUCLEOTIDE SEQUENCE</scope>
    <source>
        <strain evidence="3">G3</strain>
    </source>
</reference>
<dbReference type="InterPro" id="IPR017930">
    <property type="entry name" value="Myb_dom"/>
</dbReference>
<accession>A2DX02</accession>
<dbReference type="KEGG" id="tva:4773029"/>
<dbReference type="InParanoid" id="A2DX02"/>
<dbReference type="OrthoDB" id="2143914at2759"/>
<gene>
    <name evidence="3" type="ORF">TVAG_019290</name>
</gene>
<dbReference type="STRING" id="5722.A2DX02"/>
<dbReference type="InterPro" id="IPR001005">
    <property type="entry name" value="SANT/Myb"/>
</dbReference>
<reference evidence="3" key="2">
    <citation type="journal article" date="2007" name="Science">
        <title>Draft genome sequence of the sexually transmitted pathogen Trichomonas vaginalis.</title>
        <authorList>
            <person name="Carlton J.M."/>
            <person name="Hirt R.P."/>
            <person name="Silva J.C."/>
            <person name="Delcher A.L."/>
            <person name="Schatz M."/>
            <person name="Zhao Q."/>
            <person name="Wortman J.R."/>
            <person name="Bidwell S.L."/>
            <person name="Alsmark U.C.M."/>
            <person name="Besteiro S."/>
            <person name="Sicheritz-Ponten T."/>
            <person name="Noel C.J."/>
            <person name="Dacks J.B."/>
            <person name="Foster P.G."/>
            <person name="Simillion C."/>
            <person name="Van de Peer Y."/>
            <person name="Miranda-Saavedra D."/>
            <person name="Barton G.J."/>
            <person name="Westrop G.D."/>
            <person name="Mueller S."/>
            <person name="Dessi D."/>
            <person name="Fiori P.L."/>
            <person name="Ren Q."/>
            <person name="Paulsen I."/>
            <person name="Zhang H."/>
            <person name="Bastida-Corcuera F.D."/>
            <person name="Simoes-Barbosa A."/>
            <person name="Brown M.T."/>
            <person name="Hayes R.D."/>
            <person name="Mukherjee M."/>
            <person name="Okumura C.Y."/>
            <person name="Schneider R."/>
            <person name="Smith A.J."/>
            <person name="Vanacova S."/>
            <person name="Villalvazo M."/>
            <person name="Haas B.J."/>
            <person name="Pertea M."/>
            <person name="Feldblyum T.V."/>
            <person name="Utterback T.R."/>
            <person name="Shu C.L."/>
            <person name="Osoegawa K."/>
            <person name="de Jong P.J."/>
            <person name="Hrdy I."/>
            <person name="Horvathova L."/>
            <person name="Zubacova Z."/>
            <person name="Dolezal P."/>
            <person name="Malik S.B."/>
            <person name="Logsdon J.M. Jr."/>
            <person name="Henze K."/>
            <person name="Gupta A."/>
            <person name="Wang C.C."/>
            <person name="Dunne R.L."/>
            <person name="Upcroft J.A."/>
            <person name="Upcroft P."/>
            <person name="White O."/>
            <person name="Salzberg S.L."/>
            <person name="Tang P."/>
            <person name="Chiu C.-H."/>
            <person name="Lee Y.-S."/>
            <person name="Embley T.M."/>
            <person name="Coombs G.H."/>
            <person name="Mottram J.C."/>
            <person name="Tachezy J."/>
            <person name="Fraser-Liggett C.M."/>
            <person name="Johnson P.J."/>
        </authorList>
    </citation>
    <scope>NUCLEOTIDE SEQUENCE [LARGE SCALE GENOMIC DNA]</scope>
    <source>
        <strain evidence="3">G3</strain>
    </source>
</reference>
<dbReference type="EMBL" id="DS113261">
    <property type="protein sequence ID" value="EAY15029.1"/>
    <property type="molecule type" value="Genomic_DNA"/>
</dbReference>
<proteinExistence type="predicted"/>
<dbReference type="SUPFAM" id="SSF46689">
    <property type="entry name" value="Homeodomain-like"/>
    <property type="match status" value="1"/>
</dbReference>
<feature type="domain" description="HTH myb-type" evidence="2">
    <location>
        <begin position="18"/>
        <end position="72"/>
    </location>
</feature>
<dbReference type="SMART" id="SM00717">
    <property type="entry name" value="SANT"/>
    <property type="match status" value="1"/>
</dbReference>
<organism evidence="3 4">
    <name type="scientific">Trichomonas vaginalis (strain ATCC PRA-98 / G3)</name>
    <dbReference type="NCBI Taxonomy" id="412133"/>
    <lineage>
        <taxon>Eukaryota</taxon>
        <taxon>Metamonada</taxon>
        <taxon>Parabasalia</taxon>
        <taxon>Trichomonadida</taxon>
        <taxon>Trichomonadidae</taxon>
        <taxon>Trichomonas</taxon>
    </lineage>
</organism>